<evidence type="ECO:0000256" key="14">
    <source>
        <dbReference type="ARBA" id="ARBA00023075"/>
    </source>
</evidence>
<evidence type="ECO:0000256" key="11">
    <source>
        <dbReference type="ARBA" id="ARBA00022982"/>
    </source>
</evidence>
<evidence type="ECO:0000313" key="20">
    <source>
        <dbReference type="EMBL" id="ALO70897.1"/>
    </source>
</evidence>
<evidence type="ECO:0000259" key="19">
    <source>
        <dbReference type="Pfam" id="PF00361"/>
    </source>
</evidence>
<dbReference type="GO" id="GO:0006120">
    <property type="term" value="P:mitochondrial electron transport, NADH to ubiquinone"/>
    <property type="evidence" value="ECO:0007669"/>
    <property type="project" value="InterPro"/>
</dbReference>
<keyword evidence="16 18" id="KW-0472">Membrane</keyword>
<sequence length="327" mass="38432">MFFLSITIVSSFITISANSWLGMWMGLEINLLSIIPLMNNMNPLSTEASLKYFITQAMASTLILLSIISISMKMEFFYNHFNHLIFNSALITKMGMAPFHFWFPEIIDGLTWMMTTLMLTWQKIAPMILLMYNLNYSNFFFLIIIIAMLISGINGLNQISLRKILVFSSINHMAWMISSLLINKFIWLIYFLIYALMTIFLTMNFHINNIFFFNQMISLMNKNIIFKFFFIFNFLSLGGIPPFIGFFPKWLIIHNLINMKFYNLALLMILLTLFTLFFYTRLMFSSLLLNFSQSNFFLNKTTNLLMISMNFMFLNSLIFSTFCINLL</sequence>
<evidence type="ECO:0000256" key="1">
    <source>
        <dbReference type="ARBA" id="ARBA00003257"/>
    </source>
</evidence>
<keyword evidence="15 18" id="KW-0496">Mitochondrion</keyword>
<evidence type="ECO:0000256" key="2">
    <source>
        <dbReference type="ARBA" id="ARBA00004448"/>
    </source>
</evidence>
<evidence type="ECO:0000256" key="16">
    <source>
        <dbReference type="ARBA" id="ARBA00023136"/>
    </source>
</evidence>
<feature type="transmembrane region" description="Helical" evidence="18">
    <location>
        <begin position="224"/>
        <end position="244"/>
    </location>
</feature>
<comment type="similarity">
    <text evidence="3 18">Belongs to the complex I subunit 2 family.</text>
</comment>
<reference evidence="20" key="1">
    <citation type="submission" date="2015-09" db="EMBL/GenBank/DDBJ databases">
        <title>Staphyliniformia phylogenetics from de novo mitogenomic assemblies.</title>
        <authorList>
            <person name="Favreau E.A."/>
            <person name="Linard B."/>
            <person name="Vogler A.P."/>
        </authorList>
    </citation>
    <scope>NUCLEOTIDE SEQUENCE</scope>
</reference>
<accession>A0A0S2M889</accession>
<feature type="domain" description="NADH:quinone oxidoreductase/Mrp antiporter transmembrane" evidence="19">
    <location>
        <begin position="17"/>
        <end position="275"/>
    </location>
</feature>
<dbReference type="PANTHER" id="PTHR46552:SF1">
    <property type="entry name" value="NADH-UBIQUINONE OXIDOREDUCTASE CHAIN 2"/>
    <property type="match status" value="1"/>
</dbReference>
<comment type="function">
    <text evidence="18">Core subunit of the mitochondrial membrane respiratory chain NADH dehydrogenase (Complex I) which catalyzes electron transfer from NADH through the respiratory chain, using ubiquinone as an electron acceptor. Essential for the catalytic activity and assembly of complex I.</text>
</comment>
<feature type="transmembrane region" description="Helical" evidence="18">
    <location>
        <begin position="138"/>
        <end position="157"/>
    </location>
</feature>
<dbReference type="InterPro" id="IPR050175">
    <property type="entry name" value="Complex_I_Subunit_2"/>
</dbReference>
<feature type="transmembrane region" description="Helical" evidence="18">
    <location>
        <begin position="84"/>
        <end position="103"/>
    </location>
</feature>
<dbReference type="EMBL" id="KT780674">
    <property type="protein sequence ID" value="ALO70897.1"/>
    <property type="molecule type" value="Genomic_DNA"/>
</dbReference>
<dbReference type="GO" id="GO:0008137">
    <property type="term" value="F:NADH dehydrogenase (ubiquinone) activity"/>
    <property type="evidence" value="ECO:0007669"/>
    <property type="project" value="UniProtKB-EC"/>
</dbReference>
<feature type="transmembrane region" description="Helical" evidence="18">
    <location>
        <begin position="50"/>
        <end position="72"/>
    </location>
</feature>
<keyword evidence="11 18" id="KW-0249">Electron transport</keyword>
<keyword evidence="6" id="KW-0813">Transport</keyword>
<keyword evidence="8 18" id="KW-0812">Transmembrane</keyword>
<comment type="catalytic activity">
    <reaction evidence="17 18">
        <text>a ubiquinone + NADH + 5 H(+)(in) = a ubiquinol + NAD(+) + 4 H(+)(out)</text>
        <dbReference type="Rhea" id="RHEA:29091"/>
        <dbReference type="Rhea" id="RHEA-COMP:9565"/>
        <dbReference type="Rhea" id="RHEA-COMP:9566"/>
        <dbReference type="ChEBI" id="CHEBI:15378"/>
        <dbReference type="ChEBI" id="CHEBI:16389"/>
        <dbReference type="ChEBI" id="CHEBI:17976"/>
        <dbReference type="ChEBI" id="CHEBI:57540"/>
        <dbReference type="ChEBI" id="CHEBI:57945"/>
        <dbReference type="EC" id="7.1.1.2"/>
    </reaction>
</comment>
<comment type="subcellular location">
    <subcellularLocation>
        <location evidence="2 18">Mitochondrion inner membrane</location>
        <topology evidence="2 18">Multi-pass membrane protein</topology>
    </subcellularLocation>
</comment>
<dbReference type="InterPro" id="IPR001750">
    <property type="entry name" value="ND/Mrp_TM"/>
</dbReference>
<dbReference type="Pfam" id="PF00361">
    <property type="entry name" value="Proton_antipo_M"/>
    <property type="match status" value="1"/>
</dbReference>
<organism evidence="20">
    <name type="scientific">Scaphisoma boleti</name>
    <dbReference type="NCBI Taxonomy" id="1588438"/>
    <lineage>
        <taxon>Eukaryota</taxon>
        <taxon>Metazoa</taxon>
        <taxon>Ecdysozoa</taxon>
        <taxon>Arthropoda</taxon>
        <taxon>Hexapoda</taxon>
        <taxon>Insecta</taxon>
        <taxon>Pterygota</taxon>
        <taxon>Neoptera</taxon>
        <taxon>Endopterygota</taxon>
        <taxon>Coleoptera</taxon>
        <taxon>Polyphaga</taxon>
        <taxon>Staphyliniformia</taxon>
        <taxon>Staphylinidae</taxon>
        <taxon>Oxytelinae group</taxon>
        <taxon>Scaphidiinae</taxon>
        <taxon>Scaphisoma</taxon>
    </lineage>
</organism>
<keyword evidence="7 18" id="KW-0679">Respiratory chain</keyword>
<evidence type="ECO:0000256" key="18">
    <source>
        <dbReference type="RuleBase" id="RU003403"/>
    </source>
</evidence>
<keyword evidence="13 18" id="KW-0520">NAD</keyword>
<evidence type="ECO:0000256" key="9">
    <source>
        <dbReference type="ARBA" id="ARBA00022792"/>
    </source>
</evidence>
<evidence type="ECO:0000256" key="13">
    <source>
        <dbReference type="ARBA" id="ARBA00023027"/>
    </source>
</evidence>
<feature type="transmembrane region" description="Helical" evidence="18">
    <location>
        <begin position="188"/>
        <end position="212"/>
    </location>
</feature>
<proteinExistence type="inferred from homology"/>
<evidence type="ECO:0000256" key="5">
    <source>
        <dbReference type="ARBA" id="ARBA00021008"/>
    </source>
</evidence>
<feature type="transmembrane region" description="Helical" evidence="18">
    <location>
        <begin position="304"/>
        <end position="324"/>
    </location>
</feature>
<keyword evidence="10 18" id="KW-1278">Translocase</keyword>
<dbReference type="GO" id="GO:0005743">
    <property type="term" value="C:mitochondrial inner membrane"/>
    <property type="evidence" value="ECO:0007669"/>
    <property type="project" value="UniProtKB-SubCell"/>
</dbReference>
<evidence type="ECO:0000256" key="12">
    <source>
        <dbReference type="ARBA" id="ARBA00022989"/>
    </source>
</evidence>
<gene>
    <name evidence="20" type="primary">nad2</name>
</gene>
<evidence type="ECO:0000256" key="6">
    <source>
        <dbReference type="ARBA" id="ARBA00022448"/>
    </source>
</evidence>
<dbReference type="EC" id="7.1.1.2" evidence="4 18"/>
<dbReference type="AlphaFoldDB" id="A0A0S2M889"/>
<evidence type="ECO:0000256" key="4">
    <source>
        <dbReference type="ARBA" id="ARBA00012944"/>
    </source>
</evidence>
<feature type="transmembrane region" description="Helical" evidence="18">
    <location>
        <begin position="110"/>
        <end position="132"/>
    </location>
</feature>
<dbReference type="PANTHER" id="PTHR46552">
    <property type="entry name" value="NADH-UBIQUINONE OXIDOREDUCTASE CHAIN 2"/>
    <property type="match status" value="1"/>
</dbReference>
<comment type="function">
    <text evidence="1">Core subunit of the mitochondrial membrane respiratory chain NADH dehydrogenase (Complex I) that is believed to belong to the minimal assembly required for catalysis. Complex I functions in the transfer of electrons from NADH to the respiratory chain. The immediate electron acceptor for the enzyme is believed to be ubiquinone.</text>
</comment>
<dbReference type="InterPro" id="IPR003917">
    <property type="entry name" value="NADH_UbQ_OxRdtase_chain2"/>
</dbReference>
<feature type="transmembrane region" description="Helical" evidence="18">
    <location>
        <begin position="264"/>
        <end position="284"/>
    </location>
</feature>
<keyword evidence="9 18" id="KW-0999">Mitochondrion inner membrane</keyword>
<evidence type="ECO:0000256" key="8">
    <source>
        <dbReference type="ARBA" id="ARBA00022692"/>
    </source>
</evidence>
<evidence type="ECO:0000256" key="10">
    <source>
        <dbReference type="ARBA" id="ARBA00022967"/>
    </source>
</evidence>
<evidence type="ECO:0000256" key="7">
    <source>
        <dbReference type="ARBA" id="ARBA00022660"/>
    </source>
</evidence>
<evidence type="ECO:0000256" key="3">
    <source>
        <dbReference type="ARBA" id="ARBA00007012"/>
    </source>
</evidence>
<evidence type="ECO:0000256" key="15">
    <source>
        <dbReference type="ARBA" id="ARBA00023128"/>
    </source>
</evidence>
<geneLocation type="mitochondrion" evidence="20"/>
<name>A0A0S2M889_9COLE</name>
<keyword evidence="14 18" id="KW-0830">Ubiquinone</keyword>
<keyword evidence="12 18" id="KW-1133">Transmembrane helix</keyword>
<evidence type="ECO:0000256" key="17">
    <source>
        <dbReference type="ARBA" id="ARBA00049551"/>
    </source>
</evidence>
<dbReference type="PRINTS" id="PR01436">
    <property type="entry name" value="NADHDHGNASE2"/>
</dbReference>
<protein>
    <recommendedName>
        <fullName evidence="5 18">NADH-ubiquinone oxidoreductase chain 2</fullName>
        <ecNumber evidence="4 18">7.1.1.2</ecNumber>
    </recommendedName>
</protein>